<feature type="transmembrane region" description="Helical" evidence="1">
    <location>
        <begin position="80"/>
        <end position="108"/>
    </location>
</feature>
<evidence type="ECO:0000259" key="2">
    <source>
        <dbReference type="Pfam" id="PF07331"/>
    </source>
</evidence>
<dbReference type="AlphaFoldDB" id="L0F554"/>
<evidence type="ECO:0000313" key="4">
    <source>
        <dbReference type="Proteomes" id="UP000010797"/>
    </source>
</evidence>
<dbReference type="EMBL" id="CP003344">
    <property type="protein sequence ID" value="AGA68322.1"/>
    <property type="molecule type" value="Genomic_DNA"/>
</dbReference>
<dbReference type="Proteomes" id="UP000010797">
    <property type="component" value="Chromosome"/>
</dbReference>
<gene>
    <name evidence="3" type="ordered locus">Desdi_0797</name>
</gene>
<dbReference type="eggNOG" id="ENOG5033HMW">
    <property type="taxonomic scope" value="Bacteria"/>
</dbReference>
<keyword evidence="1" id="KW-1133">Transmembrane helix</keyword>
<sequence>MRMANRIASIIIFLFGLLVFIGAQKLDYILKGIPGPGFLPRWVALLIMILALVPFIKSFTKHEVEGEQPFKFAEFKNAGIIIGSAVAVMLLTKFIGLSLAIGLMAGVIAKFTGPTSWKKVIAITVVTPVAAFVLFDIILSVPLPTGIFGF</sequence>
<feature type="domain" description="DUF1468" evidence="2">
    <location>
        <begin position="7"/>
        <end position="144"/>
    </location>
</feature>
<reference evidence="4" key="1">
    <citation type="submission" date="2012-02" db="EMBL/GenBank/DDBJ databases">
        <title>Complete sequence of Desulfitobacterium dichloroeliminans LMG P-21439.</title>
        <authorList>
            <person name="Lucas S."/>
            <person name="Han J."/>
            <person name="Lapidus A."/>
            <person name="Cheng J.-F."/>
            <person name="Goodwin L."/>
            <person name="Pitluck S."/>
            <person name="Peters L."/>
            <person name="Ovchinnikova G."/>
            <person name="Teshima H."/>
            <person name="Detter J.C."/>
            <person name="Han C."/>
            <person name="Tapia R."/>
            <person name="Land M."/>
            <person name="Hauser L."/>
            <person name="Kyrpides N."/>
            <person name="Ivanova N."/>
            <person name="Pagani I."/>
            <person name="Kruse T."/>
            <person name="de Vos W.M."/>
            <person name="Boon N."/>
            <person name="Smidt H."/>
            <person name="Woyke T."/>
        </authorList>
    </citation>
    <scope>NUCLEOTIDE SEQUENCE [LARGE SCALE GENOMIC DNA]</scope>
    <source>
        <strain evidence="4">LMG P-21439 / DCA1</strain>
    </source>
</reference>
<dbReference type="OrthoDB" id="1809282at2"/>
<evidence type="ECO:0000313" key="3">
    <source>
        <dbReference type="EMBL" id="AGA68322.1"/>
    </source>
</evidence>
<organism evidence="3 4">
    <name type="scientific">Desulfitobacterium dichloroeliminans (strain LMG P-21439 / DCA1)</name>
    <dbReference type="NCBI Taxonomy" id="871963"/>
    <lineage>
        <taxon>Bacteria</taxon>
        <taxon>Bacillati</taxon>
        <taxon>Bacillota</taxon>
        <taxon>Clostridia</taxon>
        <taxon>Eubacteriales</taxon>
        <taxon>Desulfitobacteriaceae</taxon>
        <taxon>Desulfitobacterium</taxon>
    </lineage>
</organism>
<dbReference type="STRING" id="871963.Desdi_0797"/>
<name>L0F554_DESDL</name>
<dbReference type="HOGENOM" id="CLU_110735_2_6_9"/>
<dbReference type="InterPro" id="IPR009936">
    <property type="entry name" value="DUF1468"/>
</dbReference>
<feature type="transmembrane region" description="Helical" evidence="1">
    <location>
        <begin position="39"/>
        <end position="59"/>
    </location>
</feature>
<feature type="transmembrane region" description="Helical" evidence="1">
    <location>
        <begin position="120"/>
        <end position="141"/>
    </location>
</feature>
<keyword evidence="4" id="KW-1185">Reference proteome</keyword>
<protein>
    <submittedName>
        <fullName evidence="3">Tripartite tricarboxylate transporter TctB family</fullName>
    </submittedName>
</protein>
<evidence type="ECO:0000256" key="1">
    <source>
        <dbReference type="SAM" id="Phobius"/>
    </source>
</evidence>
<accession>L0F554</accession>
<dbReference type="Pfam" id="PF07331">
    <property type="entry name" value="TctB"/>
    <property type="match status" value="1"/>
</dbReference>
<dbReference type="KEGG" id="ddl:Desdi_0797"/>
<keyword evidence="1" id="KW-0812">Transmembrane</keyword>
<dbReference type="RefSeq" id="WP_015261323.1">
    <property type="nucleotide sequence ID" value="NC_019903.1"/>
</dbReference>
<proteinExistence type="predicted"/>
<keyword evidence="1" id="KW-0472">Membrane</keyword>